<protein>
    <recommendedName>
        <fullName evidence="4">Iron-sulfur cluster repair protein YtfE, RIC family, contains ScdAN and hemerythrin domains</fullName>
    </recommendedName>
</protein>
<evidence type="ECO:0008006" key="4">
    <source>
        <dbReference type="Google" id="ProtNLM"/>
    </source>
</evidence>
<gene>
    <name evidence="2" type="ORF">SAMN06265218_103203</name>
</gene>
<organism evidence="2 3">
    <name type="scientific">Fodinibius sediminis</name>
    <dbReference type="NCBI Taxonomy" id="1214077"/>
    <lineage>
        <taxon>Bacteria</taxon>
        <taxon>Pseudomonadati</taxon>
        <taxon>Balneolota</taxon>
        <taxon>Balneolia</taxon>
        <taxon>Balneolales</taxon>
        <taxon>Balneolaceae</taxon>
        <taxon>Fodinibius</taxon>
    </lineage>
</organism>
<name>A0A521BKY6_9BACT</name>
<dbReference type="OrthoDB" id="1523105at2"/>
<dbReference type="PANTHER" id="PTHR36438:SF1">
    <property type="entry name" value="IRON-SULFUR CLUSTER REPAIR PROTEIN YTFE"/>
    <property type="match status" value="1"/>
</dbReference>
<proteinExistence type="predicted"/>
<dbReference type="PANTHER" id="PTHR36438">
    <property type="entry name" value="IRON-SULFUR CLUSTER REPAIR PROTEIN YTFE"/>
    <property type="match status" value="1"/>
</dbReference>
<keyword evidence="3" id="KW-1185">Reference proteome</keyword>
<dbReference type="GO" id="GO:0005737">
    <property type="term" value="C:cytoplasm"/>
    <property type="evidence" value="ECO:0007669"/>
    <property type="project" value="UniProtKB-SubCell"/>
</dbReference>
<accession>A0A521BKY6</accession>
<evidence type="ECO:0000256" key="1">
    <source>
        <dbReference type="ARBA" id="ARBA00004496"/>
    </source>
</evidence>
<evidence type="ECO:0000313" key="2">
    <source>
        <dbReference type="EMBL" id="SMO47818.1"/>
    </source>
</evidence>
<dbReference type="RefSeq" id="WP_142713426.1">
    <property type="nucleotide sequence ID" value="NZ_FXTH01000003.1"/>
</dbReference>
<dbReference type="AlphaFoldDB" id="A0A521BKY6"/>
<sequence length="248" mass="28676">MNSSPLTKLSPDAKLSQIMSANHCAAELLRSIGLRPSNHSNETLRSICRQRQWNEVEVLQWIKKKSHSGENCNEFAEQQEPHYGNDLLKWCNYVSDTLHVPTTSLLQEISGRFPKFSTGGVNQYPRLEEMQRYFTNFSEDLQLYMKFEQLKLFPLARRVSQSDAHILDGTIRQLQRGVQIISSDQKRLSRLLDTVAEQGHHFHTPPDTSSAHSILYKTLLTLKSQLNKQFKVEKEHIIPLIHRSLRTL</sequence>
<dbReference type="Proteomes" id="UP000317593">
    <property type="component" value="Unassembled WGS sequence"/>
</dbReference>
<evidence type="ECO:0000313" key="3">
    <source>
        <dbReference type="Proteomes" id="UP000317593"/>
    </source>
</evidence>
<comment type="subcellular location">
    <subcellularLocation>
        <location evidence="1">Cytoplasm</location>
    </subcellularLocation>
</comment>
<dbReference type="InterPro" id="IPR019903">
    <property type="entry name" value="RIC_family"/>
</dbReference>
<reference evidence="2 3" key="1">
    <citation type="submission" date="2017-05" db="EMBL/GenBank/DDBJ databases">
        <authorList>
            <person name="Varghese N."/>
            <person name="Submissions S."/>
        </authorList>
    </citation>
    <scope>NUCLEOTIDE SEQUENCE [LARGE SCALE GENOMIC DNA]</scope>
    <source>
        <strain evidence="2 3">DSM 21194</strain>
    </source>
</reference>
<dbReference type="EMBL" id="FXTH01000003">
    <property type="protein sequence ID" value="SMO47818.1"/>
    <property type="molecule type" value="Genomic_DNA"/>
</dbReference>